<dbReference type="EMBL" id="PFLF01000041">
    <property type="protein sequence ID" value="PIY69249.1"/>
    <property type="molecule type" value="Genomic_DNA"/>
</dbReference>
<keyword evidence="1" id="KW-0812">Transmembrane</keyword>
<dbReference type="AlphaFoldDB" id="A0A2M7QDF2"/>
<gene>
    <name evidence="2" type="ORF">COY90_01645</name>
</gene>
<sequence length="62" mass="7195">MKKIRQIIKLINQCVSNVVLAVFYVFGIGLGHLIYSLFKKKRDDKSYWITSDNNNVDLSSPY</sequence>
<keyword evidence="1" id="KW-0472">Membrane</keyword>
<comment type="caution">
    <text evidence="2">The sequence shown here is derived from an EMBL/GenBank/DDBJ whole genome shotgun (WGS) entry which is preliminary data.</text>
</comment>
<evidence type="ECO:0000313" key="3">
    <source>
        <dbReference type="Proteomes" id="UP000230108"/>
    </source>
</evidence>
<name>A0A2M7QDF2_9BACT</name>
<evidence type="ECO:0000313" key="2">
    <source>
        <dbReference type="EMBL" id="PIY69249.1"/>
    </source>
</evidence>
<dbReference type="Proteomes" id="UP000230108">
    <property type="component" value="Unassembled WGS sequence"/>
</dbReference>
<protein>
    <submittedName>
        <fullName evidence="2">Uncharacterized protein</fullName>
    </submittedName>
</protein>
<evidence type="ECO:0000256" key="1">
    <source>
        <dbReference type="SAM" id="Phobius"/>
    </source>
</evidence>
<keyword evidence="1" id="KW-1133">Transmembrane helix</keyword>
<organism evidence="2 3">
    <name type="scientific">Candidatus Roizmanbacteria bacterium CG_4_10_14_0_8_um_filter_39_9</name>
    <dbReference type="NCBI Taxonomy" id="1974829"/>
    <lineage>
        <taxon>Bacteria</taxon>
        <taxon>Candidatus Roizmaniibacteriota</taxon>
    </lineage>
</organism>
<proteinExistence type="predicted"/>
<feature type="transmembrane region" description="Helical" evidence="1">
    <location>
        <begin position="18"/>
        <end position="38"/>
    </location>
</feature>
<accession>A0A2M7QDF2</accession>
<reference evidence="3" key="1">
    <citation type="submission" date="2017-09" db="EMBL/GenBank/DDBJ databases">
        <title>Depth-based differentiation of microbial function through sediment-hosted aquifers and enrichment of novel symbionts in the deep terrestrial subsurface.</title>
        <authorList>
            <person name="Probst A.J."/>
            <person name="Ladd B."/>
            <person name="Jarett J.K."/>
            <person name="Geller-Mcgrath D.E."/>
            <person name="Sieber C.M.K."/>
            <person name="Emerson J.B."/>
            <person name="Anantharaman K."/>
            <person name="Thomas B.C."/>
            <person name="Malmstrom R."/>
            <person name="Stieglmeier M."/>
            <person name="Klingl A."/>
            <person name="Woyke T."/>
            <person name="Ryan C.M."/>
            <person name="Banfield J.F."/>
        </authorList>
    </citation>
    <scope>NUCLEOTIDE SEQUENCE [LARGE SCALE GENOMIC DNA]</scope>
</reference>